<dbReference type="Proteomes" id="UP000515163">
    <property type="component" value="Unplaced"/>
</dbReference>
<evidence type="ECO:0000256" key="1">
    <source>
        <dbReference type="ARBA" id="ARBA00022614"/>
    </source>
</evidence>
<feature type="region of interest" description="Disordered" evidence="3">
    <location>
        <begin position="344"/>
        <end position="378"/>
    </location>
</feature>
<dbReference type="RefSeq" id="XP_031550498.1">
    <property type="nucleotide sequence ID" value="XM_031694638.1"/>
</dbReference>
<keyword evidence="4" id="KW-1185">Reference proteome</keyword>
<dbReference type="PANTHER" id="PTHR48051">
    <property type="match status" value="1"/>
</dbReference>
<accession>A0A6P8H4N2</accession>
<organism evidence="4 5">
    <name type="scientific">Actinia tenebrosa</name>
    <name type="common">Australian red waratah sea anemone</name>
    <dbReference type="NCBI Taxonomy" id="6105"/>
    <lineage>
        <taxon>Eukaryota</taxon>
        <taxon>Metazoa</taxon>
        <taxon>Cnidaria</taxon>
        <taxon>Anthozoa</taxon>
        <taxon>Hexacorallia</taxon>
        <taxon>Actiniaria</taxon>
        <taxon>Actiniidae</taxon>
        <taxon>Actinia</taxon>
    </lineage>
</organism>
<dbReference type="PROSITE" id="PS51450">
    <property type="entry name" value="LRR"/>
    <property type="match status" value="1"/>
</dbReference>
<dbReference type="Gene3D" id="3.80.10.10">
    <property type="entry name" value="Ribonuclease Inhibitor"/>
    <property type="match status" value="1"/>
</dbReference>
<feature type="compositionally biased region" description="Basic and acidic residues" evidence="3">
    <location>
        <begin position="238"/>
        <end position="264"/>
    </location>
</feature>
<dbReference type="SUPFAM" id="SSF52058">
    <property type="entry name" value="L domain-like"/>
    <property type="match status" value="1"/>
</dbReference>
<dbReference type="InterPro" id="IPR050216">
    <property type="entry name" value="LRR_domain-containing"/>
</dbReference>
<dbReference type="InterPro" id="IPR001611">
    <property type="entry name" value="Leu-rich_rpt"/>
</dbReference>
<evidence type="ECO:0000256" key="2">
    <source>
        <dbReference type="ARBA" id="ARBA00022737"/>
    </source>
</evidence>
<dbReference type="GO" id="GO:0005737">
    <property type="term" value="C:cytoplasm"/>
    <property type="evidence" value="ECO:0007669"/>
    <property type="project" value="TreeGrafter"/>
</dbReference>
<dbReference type="InterPro" id="IPR032675">
    <property type="entry name" value="LRR_dom_sf"/>
</dbReference>
<dbReference type="PANTHER" id="PTHR48051:SF35">
    <property type="entry name" value="LEUCINE-RICH REPEAT-CONTAINING PROTEIN 27"/>
    <property type="match status" value="1"/>
</dbReference>
<feature type="region of interest" description="Disordered" evidence="3">
    <location>
        <begin position="175"/>
        <end position="299"/>
    </location>
</feature>
<reference evidence="5" key="1">
    <citation type="submission" date="2025-08" db="UniProtKB">
        <authorList>
            <consortium name="RefSeq"/>
        </authorList>
    </citation>
    <scope>IDENTIFICATION</scope>
    <source>
        <tissue evidence="5">Tentacle</tissue>
    </source>
</reference>
<dbReference type="OrthoDB" id="2021138at2759"/>
<dbReference type="AlphaFoldDB" id="A0A6P8H4N2"/>
<dbReference type="GeneID" id="116287835"/>
<evidence type="ECO:0000313" key="5">
    <source>
        <dbReference type="RefSeq" id="XP_031550498.1"/>
    </source>
</evidence>
<evidence type="ECO:0000256" key="3">
    <source>
        <dbReference type="SAM" id="MobiDB-lite"/>
    </source>
</evidence>
<sequence length="378" mass="43312">MSKGKQHHNKMAVGEESGLKRVEQLIKTAIALGNTTIDLGSKNLTEIPSEILDLPQLEFLYLEGNKITAFPEGFFENLPNLKWLDVRNNRISEIPTSVGSHRCLRNLLLEGNEIKELPLELGFAKCLSGLNLTSNPLEMPPSQVLERGTQEVLKFLREKYAEKMGLNGQESFLKEVSQSSSEEDLGYGSRDYQTKEHSSWSLPRRKTSTETADPDLRPTHTPVSFHRPPSRPDQIRMQYDRQRAYQHSAERERRHSWSKERNIEEMSNSPANGPRRLSRPTMQKKQSPAFDRTRYNASASPRFPDYEAKIAEHQQMAITAILNEKEDSVLQKLKDKKALSDWRDKTRRIKQQKQQLATLKNPPKGKAFQAISLKHSKS</sequence>
<keyword evidence="2" id="KW-0677">Repeat</keyword>
<dbReference type="SMART" id="SM00369">
    <property type="entry name" value="LRR_TYP"/>
    <property type="match status" value="2"/>
</dbReference>
<name>A0A6P8H4N2_ACTTE</name>
<keyword evidence="1" id="KW-0433">Leucine-rich repeat</keyword>
<gene>
    <name evidence="5" type="primary">LOC116287835</name>
</gene>
<evidence type="ECO:0000313" key="4">
    <source>
        <dbReference type="Proteomes" id="UP000515163"/>
    </source>
</evidence>
<dbReference type="SMART" id="SM00364">
    <property type="entry name" value="LRR_BAC"/>
    <property type="match status" value="2"/>
</dbReference>
<proteinExistence type="predicted"/>
<protein>
    <submittedName>
        <fullName evidence="5">Leucine-rich repeat-containing protein 27-like isoform X2</fullName>
    </submittedName>
</protein>
<dbReference type="Pfam" id="PF13855">
    <property type="entry name" value="LRR_8"/>
    <property type="match status" value="1"/>
</dbReference>
<dbReference type="InterPro" id="IPR003591">
    <property type="entry name" value="Leu-rich_rpt_typical-subtyp"/>
</dbReference>